<name>A0A5C5WX60_9PLAN</name>
<gene>
    <name evidence="3" type="ORF">KOR42_26710</name>
</gene>
<dbReference type="EMBL" id="SIHI01000003">
    <property type="protein sequence ID" value="TWT55544.1"/>
    <property type="molecule type" value="Genomic_DNA"/>
</dbReference>
<reference evidence="3 4" key="1">
    <citation type="submission" date="2019-02" db="EMBL/GenBank/DDBJ databases">
        <title>Deep-cultivation of Planctomycetes and their phenomic and genomic characterization uncovers novel biology.</title>
        <authorList>
            <person name="Wiegand S."/>
            <person name="Jogler M."/>
            <person name="Boedeker C."/>
            <person name="Pinto D."/>
            <person name="Vollmers J."/>
            <person name="Rivas-Marin E."/>
            <person name="Kohn T."/>
            <person name="Peeters S.H."/>
            <person name="Heuer A."/>
            <person name="Rast P."/>
            <person name="Oberbeckmann S."/>
            <person name="Bunk B."/>
            <person name="Jeske O."/>
            <person name="Meyerdierks A."/>
            <person name="Storesund J.E."/>
            <person name="Kallscheuer N."/>
            <person name="Luecker S."/>
            <person name="Lage O.M."/>
            <person name="Pohl T."/>
            <person name="Merkel B.J."/>
            <person name="Hornburger P."/>
            <person name="Mueller R.-W."/>
            <person name="Bruemmer F."/>
            <person name="Labrenz M."/>
            <person name="Spormann A.M."/>
            <person name="Op Den Camp H."/>
            <person name="Overmann J."/>
            <person name="Amann R."/>
            <person name="Jetten M.S.M."/>
            <person name="Mascher T."/>
            <person name="Medema M.H."/>
            <person name="Devos D.P."/>
            <person name="Kaster A.-K."/>
            <person name="Ovreas L."/>
            <person name="Rohde M."/>
            <person name="Galperin M.Y."/>
            <person name="Jogler C."/>
        </authorList>
    </citation>
    <scope>NUCLEOTIDE SEQUENCE [LARGE SCALE GENOMIC DNA]</scope>
    <source>
        <strain evidence="3 4">KOR42</strain>
    </source>
</reference>
<feature type="signal peptide" evidence="2">
    <location>
        <begin position="1"/>
        <end position="32"/>
    </location>
</feature>
<dbReference type="Proteomes" id="UP000317243">
    <property type="component" value="Unassembled WGS sequence"/>
</dbReference>
<protein>
    <recommendedName>
        <fullName evidence="5">TRASH transcription regulator C-terminal archaeal domain-containing protein</fullName>
    </recommendedName>
</protein>
<feature type="region of interest" description="Disordered" evidence="1">
    <location>
        <begin position="107"/>
        <end position="144"/>
    </location>
</feature>
<dbReference type="AlphaFoldDB" id="A0A5C5WX60"/>
<keyword evidence="2" id="KW-0732">Signal</keyword>
<feature type="region of interest" description="Disordered" evidence="1">
    <location>
        <begin position="34"/>
        <end position="54"/>
    </location>
</feature>
<sequence precursor="true">MKRSVRSTKVRSHSLATLAVVSGLILSASGCADKQAESPNSASGQSANGESVTEELTAADRALIEAQVVCPVGGGELGSMGTPVKVMVEGDPIFICCESCREPLLESPDKYLPRIEEEKQKRGLSTIPSEEQSPEANNEQQPPS</sequence>
<keyword evidence="4" id="KW-1185">Reference proteome</keyword>
<evidence type="ECO:0000256" key="1">
    <source>
        <dbReference type="SAM" id="MobiDB-lite"/>
    </source>
</evidence>
<dbReference type="RefSeq" id="WP_146510200.1">
    <property type="nucleotide sequence ID" value="NZ_SIHI01000003.1"/>
</dbReference>
<evidence type="ECO:0000313" key="4">
    <source>
        <dbReference type="Proteomes" id="UP000317243"/>
    </source>
</evidence>
<dbReference type="OrthoDB" id="281529at2"/>
<dbReference type="PROSITE" id="PS51257">
    <property type="entry name" value="PROKAR_LIPOPROTEIN"/>
    <property type="match status" value="1"/>
</dbReference>
<evidence type="ECO:0008006" key="5">
    <source>
        <dbReference type="Google" id="ProtNLM"/>
    </source>
</evidence>
<feature type="chain" id="PRO_5023041783" description="TRASH transcription regulator C-terminal archaeal domain-containing protein" evidence="2">
    <location>
        <begin position="33"/>
        <end position="144"/>
    </location>
</feature>
<comment type="caution">
    <text evidence="3">The sequence shown here is derived from an EMBL/GenBank/DDBJ whole genome shotgun (WGS) entry which is preliminary data.</text>
</comment>
<feature type="compositionally biased region" description="Basic and acidic residues" evidence="1">
    <location>
        <begin position="107"/>
        <end position="121"/>
    </location>
</feature>
<accession>A0A5C5WX60</accession>
<organism evidence="3 4">
    <name type="scientific">Thalassoglobus neptunius</name>
    <dbReference type="NCBI Taxonomy" id="1938619"/>
    <lineage>
        <taxon>Bacteria</taxon>
        <taxon>Pseudomonadati</taxon>
        <taxon>Planctomycetota</taxon>
        <taxon>Planctomycetia</taxon>
        <taxon>Planctomycetales</taxon>
        <taxon>Planctomycetaceae</taxon>
        <taxon>Thalassoglobus</taxon>
    </lineage>
</organism>
<evidence type="ECO:0000313" key="3">
    <source>
        <dbReference type="EMBL" id="TWT55544.1"/>
    </source>
</evidence>
<feature type="compositionally biased region" description="Polar residues" evidence="1">
    <location>
        <begin position="37"/>
        <end position="51"/>
    </location>
</feature>
<evidence type="ECO:0000256" key="2">
    <source>
        <dbReference type="SAM" id="SignalP"/>
    </source>
</evidence>
<feature type="compositionally biased region" description="Polar residues" evidence="1">
    <location>
        <begin position="126"/>
        <end position="144"/>
    </location>
</feature>
<proteinExistence type="predicted"/>